<protein>
    <submittedName>
        <fullName evidence="1">Uncharacterized protein</fullName>
    </submittedName>
</protein>
<sequence>MEYSLLENGIDSLKKAKTNIEEYEKYHKGSSYHFLKDAIIFLNHGIEILLKYILSKQNESLIFTDINLYMEAKEKLKNESKGKKNLFDFNNKRTVFDVDLGNGNKKKQLYTINLNEAIKRIKFLLDIDISEDVETAITLINDYRNHITHHSIILDEPSVNELVEKIKFLYSHILDFFQEHITERNVMNEVDAERYLYTKQEWEQYQRELEDFHYERAMSRISLDADEM</sequence>
<reference evidence="1 2" key="1">
    <citation type="journal article" date="2014" name="Syst. Appl. Microbiol.">
        <title>Genomic insights into the taxonomic status of the three subspecies of Bacillus subtilis.</title>
        <authorList>
            <person name="Yi H."/>
            <person name="Chun J."/>
            <person name="Cha C.J."/>
        </authorList>
    </citation>
    <scope>NUCLEOTIDE SEQUENCE [LARGE SCALE GENOMIC DNA]</scope>
    <source>
        <strain evidence="1 2">KCTC 13429</strain>
    </source>
</reference>
<dbReference type="RefSeq" id="WP_003240434.1">
    <property type="nucleotide sequence ID" value="NZ_AMXN01000006.1"/>
</dbReference>
<gene>
    <name evidence="1" type="ORF">BSI_32630</name>
</gene>
<name>A0A9W5LGE7_9BACI</name>
<evidence type="ECO:0000313" key="1">
    <source>
        <dbReference type="EMBL" id="ELS60265.1"/>
    </source>
</evidence>
<proteinExistence type="predicted"/>
<evidence type="ECO:0000313" key="2">
    <source>
        <dbReference type="Proteomes" id="UP000011182"/>
    </source>
</evidence>
<organism evidence="1 2">
    <name type="scientific">Bacillus inaquosorum KCTC 13429</name>
    <dbReference type="NCBI Taxonomy" id="1236548"/>
    <lineage>
        <taxon>Bacteria</taxon>
        <taxon>Bacillati</taxon>
        <taxon>Bacillota</taxon>
        <taxon>Bacilli</taxon>
        <taxon>Bacillales</taxon>
        <taxon>Bacillaceae</taxon>
        <taxon>Bacillus</taxon>
    </lineage>
</organism>
<dbReference type="EMBL" id="AMXN01000006">
    <property type="protein sequence ID" value="ELS60265.1"/>
    <property type="molecule type" value="Genomic_DNA"/>
</dbReference>
<comment type="caution">
    <text evidence="1">The sequence shown here is derived from an EMBL/GenBank/DDBJ whole genome shotgun (WGS) entry which is preliminary data.</text>
</comment>
<accession>A0A9W5LGE7</accession>
<keyword evidence="2" id="KW-1185">Reference proteome</keyword>
<dbReference type="AlphaFoldDB" id="A0A9W5LGE7"/>
<dbReference type="Proteomes" id="UP000011182">
    <property type="component" value="Unassembled WGS sequence"/>
</dbReference>